<evidence type="ECO:0000313" key="9">
    <source>
        <dbReference type="Proteomes" id="UP000192927"/>
    </source>
</evidence>
<keyword evidence="4" id="KW-0472">Membrane</keyword>
<dbReference type="GO" id="GO:0000139">
    <property type="term" value="C:Golgi membrane"/>
    <property type="evidence" value="ECO:0007669"/>
    <property type="project" value="UniProtKB-SubCell"/>
</dbReference>
<accession>A0A1W5CRX8</accession>
<evidence type="ECO:0000256" key="5">
    <source>
        <dbReference type="SAM" id="MobiDB-lite"/>
    </source>
</evidence>
<evidence type="ECO:0000256" key="3">
    <source>
        <dbReference type="ARBA" id="ARBA00023034"/>
    </source>
</evidence>
<feature type="domain" description="Conserved oligomeric Golgi complex subunit 5 N-terminal" evidence="6">
    <location>
        <begin position="12"/>
        <end position="144"/>
    </location>
</feature>
<evidence type="ECO:0000256" key="4">
    <source>
        <dbReference type="ARBA" id="ARBA00023136"/>
    </source>
</evidence>
<name>A0A1W5CRX8_9LECA</name>
<dbReference type="PANTHER" id="PTHR13228:SF3">
    <property type="entry name" value="CONSERVED OLIGOMERIC GOLGI COMPLEX SUBUNIT 5"/>
    <property type="match status" value="1"/>
</dbReference>
<feature type="compositionally biased region" description="Low complexity" evidence="5">
    <location>
        <begin position="225"/>
        <end position="238"/>
    </location>
</feature>
<protein>
    <recommendedName>
        <fullName evidence="2">Conserved oligomeric Golgi complex subunit 5</fullName>
    </recommendedName>
</protein>
<evidence type="ECO:0000313" key="8">
    <source>
        <dbReference type="EMBL" id="SLM33550.1"/>
    </source>
</evidence>
<reference evidence="9" key="1">
    <citation type="submission" date="2017-03" db="EMBL/GenBank/DDBJ databases">
        <authorList>
            <person name="Sharma R."/>
            <person name="Thines M."/>
        </authorList>
    </citation>
    <scope>NUCLEOTIDE SEQUENCE [LARGE SCALE GENOMIC DNA]</scope>
</reference>
<comment type="subcellular location">
    <subcellularLocation>
        <location evidence="1">Golgi apparatus membrane</location>
        <topology evidence="1">Peripheral membrane protein</topology>
    </subcellularLocation>
</comment>
<evidence type="ECO:0000256" key="2">
    <source>
        <dbReference type="ARBA" id="ARBA00020974"/>
    </source>
</evidence>
<dbReference type="InterPro" id="IPR049176">
    <property type="entry name" value="COG5_N"/>
</dbReference>
<organism evidence="8 9">
    <name type="scientific">Lasallia pustulata</name>
    <dbReference type="NCBI Taxonomy" id="136370"/>
    <lineage>
        <taxon>Eukaryota</taxon>
        <taxon>Fungi</taxon>
        <taxon>Dikarya</taxon>
        <taxon>Ascomycota</taxon>
        <taxon>Pezizomycotina</taxon>
        <taxon>Lecanoromycetes</taxon>
        <taxon>OSLEUM clade</taxon>
        <taxon>Umbilicariomycetidae</taxon>
        <taxon>Umbilicariales</taxon>
        <taxon>Umbilicariaceae</taxon>
        <taxon>Lasallia</taxon>
    </lineage>
</organism>
<proteinExistence type="predicted"/>
<keyword evidence="9" id="KW-1185">Reference proteome</keyword>
<dbReference type="Pfam" id="PF10392">
    <property type="entry name" value="COG5_N"/>
    <property type="match status" value="1"/>
</dbReference>
<evidence type="ECO:0000259" key="6">
    <source>
        <dbReference type="Pfam" id="PF10392"/>
    </source>
</evidence>
<dbReference type="AlphaFoldDB" id="A0A1W5CRX8"/>
<feature type="domain" description="Conserved oligomeric Golgi complex subunit 5 helical" evidence="7">
    <location>
        <begin position="198"/>
        <end position="428"/>
    </location>
</feature>
<dbReference type="InterPro" id="IPR048485">
    <property type="entry name" value="COG5_helical"/>
</dbReference>
<sequence length="463" mass="50917">MTDAEPSYIDYEAFLDPSFSPTLFANTLVTATNNPSDTPLDLSTPLSRVLFDVQEIDTHIHTLTTQSALPLLSYTKDQIDASQRIVKEVETQVASLTDGYQRLEKEVIQRHEAADEVRLAAERLWQTVNIGRAVGRCLLLGRQLDAQMAELRGDHTGRKEDHRAMVRASNTLLTLRQLFAATKPGEEGEFLNRIHVIVTLQTDLIHPSEQRLRSKAQQIIREFSMSSLPTSSTTTPSPDNRPTYAQSEETKSRTTSALLTLYLISPTPTEHDAPFQPSLLLAALQSYLQTSLTSSLASLARALSTLPTLDRTLVEVSARCQNIVALESLLESIKLPLHPLLAIIPGPRHQLTAIGMPDGKDDVSPAAPSNLLQPLRAALDTSSLPSYFWRSLAEGLSGRVQEIVNRGGVSARTLKSQRERVREALRDCVLRGARVPGQKEGREGNWEREAAVMGASVVGALGR</sequence>
<dbReference type="PANTHER" id="PTHR13228">
    <property type="entry name" value="CONSERVED OLIGOMERIC GOLGI COMPLEX COMPONENT 5"/>
    <property type="match status" value="1"/>
</dbReference>
<evidence type="ECO:0000256" key="1">
    <source>
        <dbReference type="ARBA" id="ARBA00004395"/>
    </source>
</evidence>
<dbReference type="GO" id="GO:0006891">
    <property type="term" value="P:intra-Golgi vesicle-mediated transport"/>
    <property type="evidence" value="ECO:0007669"/>
    <property type="project" value="InterPro"/>
</dbReference>
<dbReference type="Pfam" id="PF20649">
    <property type="entry name" value="COG5_C"/>
    <property type="match status" value="1"/>
</dbReference>
<evidence type="ECO:0000259" key="7">
    <source>
        <dbReference type="Pfam" id="PF20649"/>
    </source>
</evidence>
<keyword evidence="3" id="KW-0333">Golgi apparatus</keyword>
<dbReference type="EMBL" id="FWEW01000062">
    <property type="protein sequence ID" value="SLM33550.1"/>
    <property type="molecule type" value="Genomic_DNA"/>
</dbReference>
<dbReference type="GO" id="GO:0017119">
    <property type="term" value="C:Golgi transport complex"/>
    <property type="evidence" value="ECO:0007669"/>
    <property type="project" value="InterPro"/>
</dbReference>
<dbReference type="Proteomes" id="UP000192927">
    <property type="component" value="Unassembled WGS sequence"/>
</dbReference>
<dbReference type="InterPro" id="IPR019465">
    <property type="entry name" value="Cog5"/>
</dbReference>
<feature type="region of interest" description="Disordered" evidence="5">
    <location>
        <begin position="225"/>
        <end position="251"/>
    </location>
</feature>